<feature type="transmembrane region" description="Helical" evidence="8">
    <location>
        <begin position="35"/>
        <end position="55"/>
    </location>
</feature>
<evidence type="ECO:0000256" key="1">
    <source>
        <dbReference type="ARBA" id="ARBA00004651"/>
    </source>
</evidence>
<dbReference type="GO" id="GO:0022857">
    <property type="term" value="F:transmembrane transporter activity"/>
    <property type="evidence" value="ECO:0007669"/>
    <property type="project" value="InterPro"/>
</dbReference>
<feature type="transmembrane region" description="Helical" evidence="8">
    <location>
        <begin position="133"/>
        <end position="153"/>
    </location>
</feature>
<keyword evidence="4 8" id="KW-0812">Transmembrane</keyword>
<protein>
    <submittedName>
        <fullName evidence="10">MFS general substrate transporter</fullName>
    </submittedName>
</protein>
<dbReference type="PROSITE" id="PS50850">
    <property type="entry name" value="MFS"/>
    <property type="match status" value="1"/>
</dbReference>
<dbReference type="InterPro" id="IPR020846">
    <property type="entry name" value="MFS_dom"/>
</dbReference>
<evidence type="ECO:0000313" key="10">
    <source>
        <dbReference type="EMBL" id="PWN29749.1"/>
    </source>
</evidence>
<comment type="similarity">
    <text evidence="7">Belongs to the major facilitator superfamily. DHA1 family. Polyamines/proton antiporter (TC 2.A.1.2.16) subfamily.</text>
</comment>
<name>A0A316UWT9_9BASI</name>
<feature type="transmembrane region" description="Helical" evidence="8">
    <location>
        <begin position="75"/>
        <end position="92"/>
    </location>
</feature>
<dbReference type="Gene3D" id="1.20.1250.20">
    <property type="entry name" value="MFS general substrate transporter like domains"/>
    <property type="match status" value="2"/>
</dbReference>
<feature type="transmembrane region" description="Helical" evidence="8">
    <location>
        <begin position="487"/>
        <end position="512"/>
    </location>
</feature>
<feature type="domain" description="Major facilitator superfamily (MFS) profile" evidence="9">
    <location>
        <begin position="37"/>
        <end position="582"/>
    </location>
</feature>
<feature type="transmembrane region" description="Helical" evidence="8">
    <location>
        <begin position="165"/>
        <end position="185"/>
    </location>
</feature>
<dbReference type="PANTHER" id="PTHR23502:SF186">
    <property type="entry name" value="MAJOR FACILITATOR SUPERFAMILY (MFS) PROFILE DOMAIN-CONTAINING PROTEIN"/>
    <property type="match status" value="1"/>
</dbReference>
<dbReference type="STRING" id="1569628.A0A316UWT9"/>
<comment type="subcellular location">
    <subcellularLocation>
        <location evidence="1">Cell membrane</location>
        <topology evidence="1">Multi-pass membrane protein</topology>
    </subcellularLocation>
</comment>
<dbReference type="GO" id="GO:0042908">
    <property type="term" value="P:xenobiotic transport"/>
    <property type="evidence" value="ECO:0007669"/>
    <property type="project" value="UniProtKB-ARBA"/>
</dbReference>
<feature type="transmembrane region" description="Helical" evidence="8">
    <location>
        <begin position="462"/>
        <end position="481"/>
    </location>
</feature>
<feature type="transmembrane region" description="Helical" evidence="8">
    <location>
        <begin position="197"/>
        <end position="218"/>
    </location>
</feature>
<dbReference type="RefSeq" id="XP_025364361.1">
    <property type="nucleotide sequence ID" value="XM_025507511.1"/>
</dbReference>
<keyword evidence="6 8" id="KW-0472">Membrane</keyword>
<dbReference type="Pfam" id="PF07690">
    <property type="entry name" value="MFS_1"/>
    <property type="match status" value="1"/>
</dbReference>
<dbReference type="SUPFAM" id="SSF103473">
    <property type="entry name" value="MFS general substrate transporter"/>
    <property type="match status" value="2"/>
</dbReference>
<evidence type="ECO:0000256" key="4">
    <source>
        <dbReference type="ARBA" id="ARBA00022692"/>
    </source>
</evidence>
<dbReference type="InterPro" id="IPR011701">
    <property type="entry name" value="MFS"/>
</dbReference>
<dbReference type="InterPro" id="IPR005829">
    <property type="entry name" value="Sugar_transporter_CS"/>
</dbReference>
<evidence type="ECO:0000256" key="8">
    <source>
        <dbReference type="SAM" id="Phobius"/>
    </source>
</evidence>
<evidence type="ECO:0000256" key="2">
    <source>
        <dbReference type="ARBA" id="ARBA00022448"/>
    </source>
</evidence>
<evidence type="ECO:0000256" key="5">
    <source>
        <dbReference type="ARBA" id="ARBA00022989"/>
    </source>
</evidence>
<dbReference type="GO" id="GO:0005886">
    <property type="term" value="C:plasma membrane"/>
    <property type="evidence" value="ECO:0007669"/>
    <property type="project" value="UniProtKB-SubCell"/>
</dbReference>
<evidence type="ECO:0000313" key="11">
    <source>
        <dbReference type="Proteomes" id="UP000245884"/>
    </source>
</evidence>
<evidence type="ECO:0000256" key="7">
    <source>
        <dbReference type="ARBA" id="ARBA00038459"/>
    </source>
</evidence>
<sequence length="587" mass="62755">MTDVASKDQTKPVALDTLSQSAHEDPRLWPTTHKWLIVTIISLMGFISPLGSSIIIPGCHAIDYKFDLSSRPLSLLPVSLFVLGLGAGPFCLAPASELVGRRPVYVVTSLIFILFNVATGAVETFPGLCVLRFFAGVFGSTGPSLGAGSIGDLFSPQERGRAQSLYGLGPLLGPVVGNIIGGWIIQDNPRSWRWLLWTLTIMSGVIAVVVCVGLRETYAPVILEKKRKALANKLSGIGDGVDDNAVSSQRGRALAWFHATSSTLAHRSHSLLYPTPTAKAKYIQAFSRPFRLLFTNPICAIFSFYLGFCYGIIFLFLVEHPLVFQRREGADDPPPGPRLPTYGWGPGPAGLTYGGLGLGFLAAALVNAFLQDPIYRRLAASRGRLGWILFRSPQTIHDMLYGKDAPSGSNGCESDVEKSGGTSTTVTAVVSSSLPDATAAAAAATPSSQPATKGQPEYRLPLCLLGMLVLPVGLFIFGWAAQAQTHWTIPLIGSLLVGAGTILCFQSILVYLVDAFIPYSASATACAVLVRSVLAAVFPLFAQKLYRALGFGWGSSLLAFIALAGLPAPLVLFRYGEGLRERYRFSG</sequence>
<keyword evidence="5 8" id="KW-1133">Transmembrane helix</keyword>
<reference evidence="10 11" key="1">
    <citation type="journal article" date="2018" name="Mol. Biol. Evol.">
        <title>Broad Genomic Sampling Reveals a Smut Pathogenic Ancestry of the Fungal Clade Ustilaginomycotina.</title>
        <authorList>
            <person name="Kijpornyongpan T."/>
            <person name="Mondo S.J."/>
            <person name="Barry K."/>
            <person name="Sandor L."/>
            <person name="Lee J."/>
            <person name="Lipzen A."/>
            <person name="Pangilinan J."/>
            <person name="LaButti K."/>
            <person name="Hainaut M."/>
            <person name="Henrissat B."/>
            <person name="Grigoriev I.V."/>
            <person name="Spatafora J.W."/>
            <person name="Aime M.C."/>
        </authorList>
    </citation>
    <scope>NUCLEOTIDE SEQUENCE [LARGE SCALE GENOMIC DNA]</scope>
    <source>
        <strain evidence="10 11">MCA 5214</strain>
    </source>
</reference>
<dbReference type="GeneID" id="37029334"/>
<dbReference type="Proteomes" id="UP000245884">
    <property type="component" value="Unassembled WGS sequence"/>
</dbReference>
<evidence type="ECO:0000256" key="6">
    <source>
        <dbReference type="ARBA" id="ARBA00023136"/>
    </source>
</evidence>
<evidence type="ECO:0000259" key="9">
    <source>
        <dbReference type="PROSITE" id="PS50850"/>
    </source>
</evidence>
<dbReference type="CDD" id="cd17323">
    <property type="entry name" value="MFS_Tpo1_MDR_like"/>
    <property type="match status" value="1"/>
</dbReference>
<dbReference type="PANTHER" id="PTHR23502">
    <property type="entry name" value="MAJOR FACILITATOR SUPERFAMILY"/>
    <property type="match status" value="1"/>
</dbReference>
<keyword evidence="11" id="KW-1185">Reference proteome</keyword>
<dbReference type="InterPro" id="IPR036259">
    <property type="entry name" value="MFS_trans_sf"/>
</dbReference>
<dbReference type="AlphaFoldDB" id="A0A316UWT9"/>
<dbReference type="PROSITE" id="PS00216">
    <property type="entry name" value="SUGAR_TRANSPORT_1"/>
    <property type="match status" value="1"/>
</dbReference>
<feature type="transmembrane region" description="Helical" evidence="8">
    <location>
        <begin position="553"/>
        <end position="575"/>
    </location>
</feature>
<feature type="transmembrane region" description="Helical" evidence="8">
    <location>
        <begin position="519"/>
        <end position="541"/>
    </location>
</feature>
<organism evidence="10 11">
    <name type="scientific">Jaminaea rosea</name>
    <dbReference type="NCBI Taxonomy" id="1569628"/>
    <lineage>
        <taxon>Eukaryota</taxon>
        <taxon>Fungi</taxon>
        <taxon>Dikarya</taxon>
        <taxon>Basidiomycota</taxon>
        <taxon>Ustilaginomycotina</taxon>
        <taxon>Exobasidiomycetes</taxon>
        <taxon>Microstromatales</taxon>
        <taxon>Microstromatales incertae sedis</taxon>
        <taxon>Jaminaea</taxon>
    </lineage>
</organism>
<keyword evidence="3" id="KW-1003">Cell membrane</keyword>
<proteinExistence type="inferred from homology"/>
<evidence type="ECO:0000256" key="3">
    <source>
        <dbReference type="ARBA" id="ARBA00022475"/>
    </source>
</evidence>
<gene>
    <name evidence="10" type="ORF">BDZ90DRAFT_245438</name>
</gene>
<dbReference type="EMBL" id="KZ819663">
    <property type="protein sequence ID" value="PWN29749.1"/>
    <property type="molecule type" value="Genomic_DNA"/>
</dbReference>
<feature type="transmembrane region" description="Helical" evidence="8">
    <location>
        <begin position="104"/>
        <end position="121"/>
    </location>
</feature>
<keyword evidence="2" id="KW-0813">Transport</keyword>
<feature type="transmembrane region" description="Helical" evidence="8">
    <location>
        <begin position="350"/>
        <end position="370"/>
    </location>
</feature>
<dbReference type="GO" id="GO:0140115">
    <property type="term" value="P:export across plasma membrane"/>
    <property type="evidence" value="ECO:0007669"/>
    <property type="project" value="UniProtKB-ARBA"/>
</dbReference>
<feature type="transmembrane region" description="Helical" evidence="8">
    <location>
        <begin position="298"/>
        <end position="318"/>
    </location>
</feature>
<dbReference type="OrthoDB" id="6770063at2759"/>
<accession>A0A316UWT9</accession>